<dbReference type="GO" id="GO:0005634">
    <property type="term" value="C:nucleus"/>
    <property type="evidence" value="ECO:0007669"/>
    <property type="project" value="UniProtKB-SubCell"/>
</dbReference>
<gene>
    <name evidence="10" type="ORF">SCHPADRAFT_906128</name>
</gene>
<comment type="catalytic activity">
    <reaction evidence="4 6">
        <text>O-phospho-L-seryl-[protein] + H2O = L-seryl-[protein] + phosphate</text>
        <dbReference type="Rhea" id="RHEA:20629"/>
        <dbReference type="Rhea" id="RHEA-COMP:9863"/>
        <dbReference type="Rhea" id="RHEA-COMP:11604"/>
        <dbReference type="ChEBI" id="CHEBI:15377"/>
        <dbReference type="ChEBI" id="CHEBI:29999"/>
        <dbReference type="ChEBI" id="CHEBI:43474"/>
        <dbReference type="ChEBI" id="CHEBI:83421"/>
        <dbReference type="EC" id="3.1.3.16"/>
    </reaction>
</comment>
<keyword evidence="2 6" id="KW-0378">Hydrolase</keyword>
<feature type="compositionally biased region" description="Acidic residues" evidence="7">
    <location>
        <begin position="685"/>
        <end position="697"/>
    </location>
</feature>
<feature type="compositionally biased region" description="Polar residues" evidence="7">
    <location>
        <begin position="794"/>
        <end position="804"/>
    </location>
</feature>
<feature type="compositionally biased region" description="Acidic residues" evidence="7">
    <location>
        <begin position="209"/>
        <end position="230"/>
    </location>
</feature>
<evidence type="ECO:0000256" key="5">
    <source>
        <dbReference type="ARBA" id="ARBA00048336"/>
    </source>
</evidence>
<dbReference type="PANTHER" id="PTHR23081">
    <property type="entry name" value="RNA POLYMERASE II CTD PHOSPHATASE"/>
    <property type="match status" value="1"/>
</dbReference>
<comment type="subcellular location">
    <subcellularLocation>
        <location evidence="1 6">Nucleus</location>
    </subcellularLocation>
</comment>
<dbReference type="InterPro" id="IPR036412">
    <property type="entry name" value="HAD-like_sf"/>
</dbReference>
<proteinExistence type="predicted"/>
<dbReference type="CDD" id="cd07521">
    <property type="entry name" value="HAD_FCP1-like"/>
    <property type="match status" value="1"/>
</dbReference>
<dbReference type="InterPro" id="IPR001357">
    <property type="entry name" value="BRCT_dom"/>
</dbReference>
<organism evidence="10 11">
    <name type="scientific">Schizopora paradoxa</name>
    <dbReference type="NCBI Taxonomy" id="27342"/>
    <lineage>
        <taxon>Eukaryota</taxon>
        <taxon>Fungi</taxon>
        <taxon>Dikarya</taxon>
        <taxon>Basidiomycota</taxon>
        <taxon>Agaricomycotina</taxon>
        <taxon>Agaricomycetes</taxon>
        <taxon>Hymenochaetales</taxon>
        <taxon>Schizoporaceae</taxon>
        <taxon>Schizopora</taxon>
    </lineage>
</organism>
<evidence type="ECO:0000313" key="11">
    <source>
        <dbReference type="Proteomes" id="UP000053477"/>
    </source>
</evidence>
<evidence type="ECO:0000256" key="4">
    <source>
        <dbReference type="ARBA" id="ARBA00047761"/>
    </source>
</evidence>
<dbReference type="PANTHER" id="PTHR23081:SF36">
    <property type="entry name" value="RNA POLYMERASE II SUBUNIT A C-TERMINAL DOMAIN PHOSPHATASE"/>
    <property type="match status" value="1"/>
</dbReference>
<dbReference type="SMART" id="SM00292">
    <property type="entry name" value="BRCT"/>
    <property type="match status" value="1"/>
</dbReference>
<feature type="compositionally biased region" description="Polar residues" evidence="7">
    <location>
        <begin position="411"/>
        <end position="421"/>
    </location>
</feature>
<dbReference type="PROSITE" id="PS50969">
    <property type="entry name" value="FCP1"/>
    <property type="match status" value="1"/>
</dbReference>
<dbReference type="Pfam" id="PF12738">
    <property type="entry name" value="PTCB-BRCT"/>
    <property type="match status" value="1"/>
</dbReference>
<dbReference type="PROSITE" id="PS50172">
    <property type="entry name" value="BRCT"/>
    <property type="match status" value="1"/>
</dbReference>
<dbReference type="InterPro" id="IPR004274">
    <property type="entry name" value="FCP1_dom"/>
</dbReference>
<feature type="compositionally biased region" description="Low complexity" evidence="7">
    <location>
        <begin position="748"/>
        <end position="762"/>
    </location>
</feature>
<feature type="region of interest" description="Disordered" evidence="7">
    <location>
        <begin position="464"/>
        <end position="504"/>
    </location>
</feature>
<dbReference type="OrthoDB" id="10249888at2759"/>
<feature type="compositionally biased region" description="Low complexity" evidence="7">
    <location>
        <begin position="665"/>
        <end position="674"/>
    </location>
</feature>
<keyword evidence="11" id="KW-1185">Reference proteome</keyword>
<accession>A0A0H2RPD2</accession>
<dbReference type="Proteomes" id="UP000053477">
    <property type="component" value="Unassembled WGS sequence"/>
</dbReference>
<dbReference type="EC" id="3.1.3.16" evidence="6"/>
<dbReference type="Gene3D" id="3.40.50.1000">
    <property type="entry name" value="HAD superfamily/HAD-like"/>
    <property type="match status" value="1"/>
</dbReference>
<feature type="compositionally biased region" description="Basic and acidic residues" evidence="7">
    <location>
        <begin position="192"/>
        <end position="208"/>
    </location>
</feature>
<dbReference type="InterPro" id="IPR039189">
    <property type="entry name" value="Fcp1"/>
</dbReference>
<dbReference type="FunCoup" id="A0A0H2RPD2">
    <property type="interactions" value="325"/>
</dbReference>
<evidence type="ECO:0000256" key="6">
    <source>
        <dbReference type="RuleBase" id="RU366066"/>
    </source>
</evidence>
<feature type="region of interest" description="Disordered" evidence="7">
    <location>
        <begin position="734"/>
        <end position="889"/>
    </location>
</feature>
<dbReference type="AlphaFoldDB" id="A0A0H2RPD2"/>
<feature type="region of interest" description="Disordered" evidence="7">
    <location>
        <begin position="663"/>
        <end position="711"/>
    </location>
</feature>
<evidence type="ECO:0000259" key="9">
    <source>
        <dbReference type="PROSITE" id="PS50969"/>
    </source>
</evidence>
<dbReference type="EMBL" id="KQ086003">
    <property type="protein sequence ID" value="KLO11343.1"/>
    <property type="molecule type" value="Genomic_DNA"/>
</dbReference>
<comment type="catalytic activity">
    <reaction evidence="5 6">
        <text>O-phospho-L-threonyl-[protein] + H2O = L-threonyl-[protein] + phosphate</text>
        <dbReference type="Rhea" id="RHEA:47004"/>
        <dbReference type="Rhea" id="RHEA-COMP:11060"/>
        <dbReference type="Rhea" id="RHEA-COMP:11605"/>
        <dbReference type="ChEBI" id="CHEBI:15377"/>
        <dbReference type="ChEBI" id="CHEBI:30013"/>
        <dbReference type="ChEBI" id="CHEBI:43474"/>
        <dbReference type="ChEBI" id="CHEBI:61977"/>
        <dbReference type="EC" id="3.1.3.16"/>
    </reaction>
</comment>
<evidence type="ECO:0000259" key="8">
    <source>
        <dbReference type="PROSITE" id="PS50172"/>
    </source>
</evidence>
<evidence type="ECO:0000256" key="1">
    <source>
        <dbReference type="ARBA" id="ARBA00004123"/>
    </source>
</evidence>
<dbReference type="Pfam" id="PF03031">
    <property type="entry name" value="NIF"/>
    <property type="match status" value="1"/>
</dbReference>
<feature type="region of interest" description="Disordered" evidence="7">
    <location>
        <begin position="192"/>
        <end position="233"/>
    </location>
</feature>
<protein>
    <recommendedName>
        <fullName evidence="6">RNA polymerase II subunit A C-terminal domain phosphatase</fullName>
        <ecNumber evidence="6">3.1.3.16</ecNumber>
    </recommendedName>
</protein>
<dbReference type="InterPro" id="IPR011947">
    <property type="entry name" value="FCP1_euk"/>
</dbReference>
<feature type="domain" description="BRCT" evidence="8">
    <location>
        <begin position="563"/>
        <end position="658"/>
    </location>
</feature>
<feature type="compositionally biased region" description="Acidic residues" evidence="7">
    <location>
        <begin position="734"/>
        <end position="744"/>
    </location>
</feature>
<evidence type="ECO:0000256" key="2">
    <source>
        <dbReference type="ARBA" id="ARBA00022801"/>
    </source>
</evidence>
<evidence type="ECO:0000256" key="3">
    <source>
        <dbReference type="ARBA" id="ARBA00023242"/>
    </source>
</evidence>
<evidence type="ECO:0000313" key="10">
    <source>
        <dbReference type="EMBL" id="KLO11343.1"/>
    </source>
</evidence>
<sequence>MASESTIYLPDTLPFPIKILSLAARASESISTGRRLLNYSFLHLITTPQGQQKETRIGTWDATFDGELKAWNLKVGDIVNSQTAKSKHALVIVEPCSHGVQVNGLCALCGMDMENFDYTGRPESSRATIQMTHSASGPVVSFEEAQRIERETADHLLKARKLSLIVDLDQTIVHATVDPTVGDWISEGEAWEERRARREQRAQKAKGGDEDEDDSGDSDDTDSDDEEDEVNPNWEALKDVKRFRLAPDNFGTSSRSRWSSRGKGRSIQDEGCLYYIKARPGWEEFLSSVSKKYEMHVYTMGTRAYAEAVCAAIDPDGSIFGGRILSRDESGSLTQKSLRRLFPCDTSMVAIIDDRADVWEWCPNLLKVIPFEFFVGIGDINSAFLPKVVDPLQAAQDEASKAATPKPSALPTDNSPGSDSLENPDPDDDADSVKPSVKAEMLTQNTIALEAQVEDRPLAKQQELLEEEEDQTDAAVESADAPAQNGVSDSVADDAHKAKHHHKKALLKNDDAELQRIGMLLEEVHRRFYTEYDNRSKKSPKVPKGAVSSEQQPFDVKLIIPAIRSATFAGVHLLFSGVIPTNTKVPYEDTEVWRMAQAFGATCHRDLSKDVTHVVTSKAGTQKVEAARQRGNIFVVWLTWFSDSIAHWRRMDEKLYLLDENRAGSPTAPTASSPPSDPNIISTDTDPEDLVDDDEPGFEPRDIPEGAVATPEVPLALDDVDWQDVNDEVELAMLESDSEDEENGSEAGGSSSRRNSGSRASSVMSEDDGPLTDEPPSTLSVEPTIPRRKRLRSLTPSEYGNLPQSPLAKRKKLAADRSGLSKLKETISAQDLTDENMDTTGNDSKSSTPSPVVQDDGTEDGDDEEDEGNEGGDEIEDDFLLNALEEELG</sequence>
<dbReference type="SUPFAM" id="SSF52113">
    <property type="entry name" value="BRCT domain"/>
    <property type="match status" value="1"/>
</dbReference>
<reference evidence="10 11" key="1">
    <citation type="submission" date="2015-04" db="EMBL/GenBank/DDBJ databases">
        <title>Complete genome sequence of Schizopora paradoxa KUC8140, a cosmopolitan wood degrader in East Asia.</title>
        <authorList>
            <consortium name="DOE Joint Genome Institute"/>
            <person name="Min B."/>
            <person name="Park H."/>
            <person name="Jang Y."/>
            <person name="Kim J.-J."/>
            <person name="Kim K.H."/>
            <person name="Pangilinan J."/>
            <person name="Lipzen A."/>
            <person name="Riley R."/>
            <person name="Grigoriev I.V."/>
            <person name="Spatafora J.W."/>
            <person name="Choi I.-G."/>
        </authorList>
    </citation>
    <scope>NUCLEOTIDE SEQUENCE [LARGE SCALE GENOMIC DNA]</scope>
    <source>
        <strain evidence="10 11">KUC8140</strain>
    </source>
</reference>
<dbReference type="CDD" id="cd17729">
    <property type="entry name" value="BRCT_CTDP1"/>
    <property type="match status" value="1"/>
</dbReference>
<comment type="function">
    <text evidence="6">This promotes the activity of RNA polymerase II.</text>
</comment>
<dbReference type="SMART" id="SM00577">
    <property type="entry name" value="CPDc"/>
    <property type="match status" value="1"/>
</dbReference>
<feature type="compositionally biased region" description="Acidic residues" evidence="7">
    <location>
        <begin position="856"/>
        <end position="889"/>
    </location>
</feature>
<evidence type="ECO:0000256" key="7">
    <source>
        <dbReference type="SAM" id="MobiDB-lite"/>
    </source>
</evidence>
<dbReference type="GO" id="GO:0008420">
    <property type="term" value="F:RNA polymerase II CTD heptapeptide repeat phosphatase activity"/>
    <property type="evidence" value="ECO:0007669"/>
    <property type="project" value="UniProtKB-UniRule"/>
</dbReference>
<dbReference type="STRING" id="27342.A0A0H2RPD2"/>
<name>A0A0H2RPD2_9AGAM</name>
<dbReference type="InterPro" id="IPR023214">
    <property type="entry name" value="HAD_sf"/>
</dbReference>
<dbReference type="NCBIfam" id="TIGR02250">
    <property type="entry name" value="FCP1_euk"/>
    <property type="match status" value="1"/>
</dbReference>
<keyword evidence="3 6" id="KW-0539">Nucleus</keyword>
<dbReference type="Gene3D" id="3.40.50.10190">
    <property type="entry name" value="BRCT domain"/>
    <property type="match status" value="1"/>
</dbReference>
<dbReference type="InterPro" id="IPR036420">
    <property type="entry name" value="BRCT_dom_sf"/>
</dbReference>
<feature type="domain" description="FCP1 homology" evidence="9">
    <location>
        <begin position="157"/>
        <end position="392"/>
    </location>
</feature>
<dbReference type="InParanoid" id="A0A0H2RPD2"/>
<feature type="region of interest" description="Disordered" evidence="7">
    <location>
        <begin position="396"/>
        <end position="433"/>
    </location>
</feature>
<feature type="compositionally biased region" description="Polar residues" evidence="7">
    <location>
        <begin position="838"/>
        <end position="851"/>
    </location>
</feature>
<dbReference type="SUPFAM" id="SSF56784">
    <property type="entry name" value="HAD-like"/>
    <property type="match status" value="1"/>
</dbReference>